<gene>
    <name evidence="1" type="ORF">HAHE_08490</name>
</gene>
<organism evidence="1 2">
    <name type="scientific">Haloferula helveola</name>
    <dbReference type="NCBI Taxonomy" id="490095"/>
    <lineage>
        <taxon>Bacteria</taxon>
        <taxon>Pseudomonadati</taxon>
        <taxon>Verrucomicrobiota</taxon>
        <taxon>Verrucomicrobiia</taxon>
        <taxon>Verrucomicrobiales</taxon>
        <taxon>Verrucomicrobiaceae</taxon>
        <taxon>Haloferula</taxon>
    </lineage>
</organism>
<dbReference type="InterPro" id="IPR036514">
    <property type="entry name" value="SGNH_hydro_sf"/>
</dbReference>
<dbReference type="Gene3D" id="3.40.50.1110">
    <property type="entry name" value="SGNH hydrolase"/>
    <property type="match status" value="1"/>
</dbReference>
<proteinExistence type="predicted"/>
<keyword evidence="1" id="KW-0131">Cell cycle</keyword>
<keyword evidence="1" id="KW-0132">Cell division</keyword>
<keyword evidence="2" id="KW-1185">Reference proteome</keyword>
<reference evidence="1 2" key="1">
    <citation type="submission" date="2021-06" db="EMBL/GenBank/DDBJ databases">
        <title>Complete genome of Haloferula helveola possessing various polysaccharide degrading enzymes.</title>
        <authorList>
            <person name="Takami H."/>
            <person name="Huang C."/>
            <person name="Hamasaki K."/>
        </authorList>
    </citation>
    <scope>NUCLEOTIDE SEQUENCE [LARGE SCALE GENOMIC DNA]</scope>
    <source>
        <strain evidence="1 2">CN-1</strain>
    </source>
</reference>
<dbReference type="RefSeq" id="WP_338688878.1">
    <property type="nucleotide sequence ID" value="NZ_AP024702.1"/>
</dbReference>
<accession>A0ABM7R9Z0</accession>
<dbReference type="SUPFAM" id="SSF52266">
    <property type="entry name" value="SGNH hydrolase"/>
    <property type="match status" value="1"/>
</dbReference>
<dbReference type="Proteomes" id="UP001374893">
    <property type="component" value="Chromosome"/>
</dbReference>
<dbReference type="EMBL" id="AP024702">
    <property type="protein sequence ID" value="BCX46941.1"/>
    <property type="molecule type" value="Genomic_DNA"/>
</dbReference>
<evidence type="ECO:0000313" key="2">
    <source>
        <dbReference type="Proteomes" id="UP001374893"/>
    </source>
</evidence>
<evidence type="ECO:0000313" key="1">
    <source>
        <dbReference type="EMBL" id="BCX46941.1"/>
    </source>
</evidence>
<name>A0ABM7R9Z0_9BACT</name>
<protein>
    <submittedName>
        <fullName evidence="1">Cell division protein FtsK</fullName>
    </submittedName>
</protein>
<dbReference type="GO" id="GO:0051301">
    <property type="term" value="P:cell division"/>
    <property type="evidence" value="ECO:0007669"/>
    <property type="project" value="UniProtKB-KW"/>
</dbReference>
<sequence length="262" mass="28745">MIRVVLCLLFLPAIVFGAPKPLRMLMIGNSYTAQTKAEVKAFLDADPEVKLELVTHNPGGRFLEQHAKDPKVAKLLEGSGKWDVIVLQEQSQLPAFAMKGDKGSLERLEGGAPVLIPKILKAQPQARVMMFETWARHSGNDKANTLRHFDGDPEKMQEALTKGYEYLVRRPDAWDYSKEVSIVPVGQAFAAWYAGDGKEEGMPSLHRPDNSHPSKAGAYLTGAMFYRAITGRDPAKVSYDGGLQPDGTAEKLLKIAAAKNEG</sequence>